<reference evidence="1" key="1">
    <citation type="journal article" date="2023" name="Science">
        <title>Genome structures resolve the early diversification of teleost fishes.</title>
        <authorList>
            <person name="Parey E."/>
            <person name="Louis A."/>
            <person name="Montfort J."/>
            <person name="Bouchez O."/>
            <person name="Roques C."/>
            <person name="Iampietro C."/>
            <person name="Lluch J."/>
            <person name="Castinel A."/>
            <person name="Donnadieu C."/>
            <person name="Desvignes T."/>
            <person name="Floi Bucao C."/>
            <person name="Jouanno E."/>
            <person name="Wen M."/>
            <person name="Mejri S."/>
            <person name="Dirks R."/>
            <person name="Jansen H."/>
            <person name="Henkel C."/>
            <person name="Chen W.J."/>
            <person name="Zahm M."/>
            <person name="Cabau C."/>
            <person name="Klopp C."/>
            <person name="Thompson A.W."/>
            <person name="Robinson-Rechavi M."/>
            <person name="Braasch I."/>
            <person name="Lecointre G."/>
            <person name="Bobe J."/>
            <person name="Postlethwait J.H."/>
            <person name="Berthelot C."/>
            <person name="Roest Crollius H."/>
            <person name="Guiguen Y."/>
        </authorList>
    </citation>
    <scope>NUCLEOTIDE SEQUENCE</scope>
    <source>
        <strain evidence="1">WJC10195</strain>
    </source>
</reference>
<comment type="caution">
    <text evidence="1">The sequence shown here is derived from an EMBL/GenBank/DDBJ whole genome shotgun (WGS) entry which is preliminary data.</text>
</comment>
<dbReference type="Proteomes" id="UP001152622">
    <property type="component" value="Chromosome 3"/>
</dbReference>
<accession>A0A9Q1FVG7</accession>
<protein>
    <submittedName>
        <fullName evidence="1">Uncharacterized protein</fullName>
    </submittedName>
</protein>
<dbReference type="AlphaFoldDB" id="A0A9Q1FVG7"/>
<sequence>MWPREPLLLLCPDMSQLQEHLPQIYLLVNYGAALGGAVTPLFSEASRPRSVHREEVCARLRLNRETRR</sequence>
<organism evidence="1 2">
    <name type="scientific">Synaphobranchus kaupii</name>
    <name type="common">Kaup's arrowtooth eel</name>
    <dbReference type="NCBI Taxonomy" id="118154"/>
    <lineage>
        <taxon>Eukaryota</taxon>
        <taxon>Metazoa</taxon>
        <taxon>Chordata</taxon>
        <taxon>Craniata</taxon>
        <taxon>Vertebrata</taxon>
        <taxon>Euteleostomi</taxon>
        <taxon>Actinopterygii</taxon>
        <taxon>Neopterygii</taxon>
        <taxon>Teleostei</taxon>
        <taxon>Anguilliformes</taxon>
        <taxon>Synaphobranchidae</taxon>
        <taxon>Synaphobranchus</taxon>
    </lineage>
</organism>
<evidence type="ECO:0000313" key="2">
    <source>
        <dbReference type="Proteomes" id="UP001152622"/>
    </source>
</evidence>
<name>A0A9Q1FVG7_SYNKA</name>
<gene>
    <name evidence="1" type="ORF">SKAU_G00084480</name>
</gene>
<dbReference type="EMBL" id="JAINUF010000003">
    <property type="protein sequence ID" value="KAJ8368420.1"/>
    <property type="molecule type" value="Genomic_DNA"/>
</dbReference>
<evidence type="ECO:0000313" key="1">
    <source>
        <dbReference type="EMBL" id="KAJ8368420.1"/>
    </source>
</evidence>
<keyword evidence="2" id="KW-1185">Reference proteome</keyword>
<proteinExistence type="predicted"/>